<dbReference type="NCBIfam" id="NF008434">
    <property type="entry name" value="PRK11274.1"/>
    <property type="match status" value="1"/>
</dbReference>
<gene>
    <name evidence="8" type="primary">lutA_1</name>
    <name evidence="8" type="ORF">CODIS_01530</name>
</gene>
<dbReference type="PIRSF" id="PIRSF000139">
    <property type="entry name" value="Glc_ox_4Fe-4S"/>
    <property type="match status" value="1"/>
</dbReference>
<comment type="cofactor">
    <cofactor evidence="6">
        <name>[4Fe-4S] cluster</name>
        <dbReference type="ChEBI" id="CHEBI:49883"/>
    </cofactor>
    <text evidence="6">Binds 2 [4Fe-4S] clusters.</text>
</comment>
<dbReference type="InterPro" id="IPR004017">
    <property type="entry name" value="Cys_rich_dom"/>
</dbReference>
<dbReference type="GO" id="GO:0019154">
    <property type="term" value="F:glycolate dehydrogenase activity"/>
    <property type="evidence" value="ECO:0007669"/>
    <property type="project" value="UniProtKB-EC"/>
</dbReference>
<dbReference type="InterPro" id="IPR009051">
    <property type="entry name" value="Helical_ferredxn"/>
</dbReference>
<dbReference type="GO" id="GO:0046872">
    <property type="term" value="F:metal ion binding"/>
    <property type="evidence" value="ECO:0007669"/>
    <property type="project" value="UniProtKB-UniRule"/>
</dbReference>
<reference evidence="8 9" key="1">
    <citation type="submission" date="2016-06" db="EMBL/GenBank/DDBJ databases">
        <title>Genome sequence of endosymbiont of Candidatus Endolucinida thiodiazotropha.</title>
        <authorList>
            <person name="Poehlein A."/>
            <person name="Koenig S."/>
            <person name="Heiden S.E."/>
            <person name="Thuermer A."/>
            <person name="Voget S."/>
            <person name="Daniel R."/>
            <person name="Markert S."/>
            <person name="Gros O."/>
            <person name="Schweder T."/>
        </authorList>
    </citation>
    <scope>NUCLEOTIDE SEQUENCE [LARGE SCALE GENOMIC DNA]</scope>
    <source>
        <strain evidence="8 9">COS</strain>
    </source>
</reference>
<dbReference type="PANTHER" id="PTHR32479:SF17">
    <property type="entry name" value="GLYCOLATE OXIDASE IRON-SULFUR SUBUNIT"/>
    <property type="match status" value="1"/>
</dbReference>
<dbReference type="Gene3D" id="1.10.1060.10">
    <property type="entry name" value="Alpha-helical ferredoxin"/>
    <property type="match status" value="1"/>
</dbReference>
<dbReference type="Proteomes" id="UP000094769">
    <property type="component" value="Unassembled WGS sequence"/>
</dbReference>
<accession>A0A7Z1AHH1</accession>
<comment type="catalytic activity">
    <reaction evidence="6">
        <text>glycolate + A = glyoxylate + AH2</text>
        <dbReference type="Rhea" id="RHEA:21264"/>
        <dbReference type="ChEBI" id="CHEBI:13193"/>
        <dbReference type="ChEBI" id="CHEBI:17499"/>
        <dbReference type="ChEBI" id="CHEBI:29805"/>
        <dbReference type="ChEBI" id="CHEBI:36655"/>
        <dbReference type="EC" id="1.1.99.14"/>
    </reaction>
</comment>
<keyword evidence="9" id="KW-1185">Reference proteome</keyword>
<evidence type="ECO:0000259" key="7">
    <source>
        <dbReference type="PROSITE" id="PS51379"/>
    </source>
</evidence>
<dbReference type="PANTHER" id="PTHR32479">
    <property type="entry name" value="GLYCOLATE OXIDASE IRON-SULFUR SUBUNIT"/>
    <property type="match status" value="1"/>
</dbReference>
<dbReference type="PROSITE" id="PS00198">
    <property type="entry name" value="4FE4S_FER_1"/>
    <property type="match status" value="1"/>
</dbReference>
<evidence type="ECO:0000256" key="4">
    <source>
        <dbReference type="ARBA" id="ARBA00023004"/>
    </source>
</evidence>
<dbReference type="GO" id="GO:0051539">
    <property type="term" value="F:4 iron, 4 sulfur cluster binding"/>
    <property type="evidence" value="ECO:0007669"/>
    <property type="project" value="UniProtKB-UniRule"/>
</dbReference>
<keyword evidence="3" id="KW-0677">Repeat</keyword>
<feature type="domain" description="4Fe-4S ferredoxin-type" evidence="7">
    <location>
        <begin position="16"/>
        <end position="46"/>
    </location>
</feature>
<dbReference type="SUPFAM" id="SSF54862">
    <property type="entry name" value="4Fe-4S ferredoxins"/>
    <property type="match status" value="1"/>
</dbReference>
<comment type="function">
    <text evidence="6">Component of a complex that catalyzes the oxidation of glycolate to glyoxylate.</text>
</comment>
<evidence type="ECO:0000256" key="6">
    <source>
        <dbReference type="PIRNR" id="PIRNR000139"/>
    </source>
</evidence>
<dbReference type="InterPro" id="IPR017900">
    <property type="entry name" value="4Fe4S_Fe_S_CS"/>
</dbReference>
<evidence type="ECO:0000313" key="8">
    <source>
        <dbReference type="EMBL" id="ODJ89593.1"/>
    </source>
</evidence>
<proteinExistence type="predicted"/>
<dbReference type="Pfam" id="PF02754">
    <property type="entry name" value="CCG"/>
    <property type="match status" value="2"/>
</dbReference>
<evidence type="ECO:0000313" key="9">
    <source>
        <dbReference type="Proteomes" id="UP000094769"/>
    </source>
</evidence>
<comment type="caution">
    <text evidence="8">The sequence shown here is derived from an EMBL/GenBank/DDBJ whole genome shotgun (WGS) entry which is preliminary data.</text>
</comment>
<dbReference type="OrthoDB" id="9765258at2"/>
<dbReference type="PROSITE" id="PS51379">
    <property type="entry name" value="4FE4S_FER_2"/>
    <property type="match status" value="2"/>
</dbReference>
<keyword evidence="4 6" id="KW-0408">Iron</keyword>
<dbReference type="EC" id="1.1.99.14" evidence="6"/>
<name>A0A7Z1AHH1_9GAMM</name>
<evidence type="ECO:0000256" key="3">
    <source>
        <dbReference type="ARBA" id="ARBA00022737"/>
    </source>
</evidence>
<sequence>MQTRISNRILTTETGRKAESILRNCVHCGFCTATCPTYQLLSDELDSPRGRIYQIKLLLEGAQPSASVQQHLDRCLLCRSCETTCPSGVEYGRLIEIGRRHMAQNYQRPLRERLLRWLLRKVIPNKSYFSTLLRLGQTLKPLLPVSVGSTIPDRNSISPTTWPTRDHARKMLILDGCVQTSLAPSINLATAQVLDRLGISLIRTPSAGCCGAVEHHLDDEDAAKQAARHNIDCWWPHLQAGAEALIVTASGCAQMIKDYGYLLANDPEYAEAAKQLANRTRDIAEIIDSEELEPLKEGIDNQTRIAFHSSCTLQHGQGLAGCVEGILGRLGYRLTVVQDPHLCCGSAGTYSLLQPGLADELGRRKSQSLHAGKPDIIATANIGCLTHLQKHSAQPVVHWIELLNSGKLTHSDNIENRPIKVE</sequence>
<dbReference type="InterPro" id="IPR017896">
    <property type="entry name" value="4Fe4S_Fe-S-bd"/>
</dbReference>
<evidence type="ECO:0000256" key="1">
    <source>
        <dbReference type="ARBA" id="ARBA00022485"/>
    </source>
</evidence>
<feature type="domain" description="4Fe-4S ferredoxin-type" evidence="7">
    <location>
        <begin position="66"/>
        <end position="89"/>
    </location>
</feature>
<evidence type="ECO:0000256" key="2">
    <source>
        <dbReference type="ARBA" id="ARBA00022723"/>
    </source>
</evidence>
<keyword evidence="1 6" id="KW-0004">4Fe-4S</keyword>
<organism evidence="8 9">
    <name type="scientific">Candidatus Thiodiazotropha endolucinida</name>
    <dbReference type="NCBI Taxonomy" id="1655433"/>
    <lineage>
        <taxon>Bacteria</taxon>
        <taxon>Pseudomonadati</taxon>
        <taxon>Pseudomonadota</taxon>
        <taxon>Gammaproteobacteria</taxon>
        <taxon>Chromatiales</taxon>
        <taxon>Sedimenticolaceae</taxon>
        <taxon>Candidatus Thiodiazotropha</taxon>
    </lineage>
</organism>
<protein>
    <recommendedName>
        <fullName evidence="6">Glycolate oxidase iron-sulfur subunit</fullName>
        <ecNumber evidence="6">1.1.99.14</ecNumber>
    </recommendedName>
</protein>
<keyword evidence="6" id="KW-0813">Transport</keyword>
<keyword evidence="5 6" id="KW-0411">Iron-sulfur</keyword>
<evidence type="ECO:0000256" key="5">
    <source>
        <dbReference type="ARBA" id="ARBA00023014"/>
    </source>
</evidence>
<comment type="catalytic activity">
    <reaction evidence="6">
        <text>(R)-lactate + A = pyruvate + AH2</text>
        <dbReference type="Rhea" id="RHEA:15089"/>
        <dbReference type="ChEBI" id="CHEBI:13193"/>
        <dbReference type="ChEBI" id="CHEBI:15361"/>
        <dbReference type="ChEBI" id="CHEBI:16004"/>
        <dbReference type="ChEBI" id="CHEBI:17499"/>
    </reaction>
</comment>
<keyword evidence="6" id="KW-0249">Electron transport</keyword>
<dbReference type="Pfam" id="PF13183">
    <property type="entry name" value="Fer4_8"/>
    <property type="match status" value="1"/>
</dbReference>
<dbReference type="RefSeq" id="WP_069120439.1">
    <property type="nucleotide sequence ID" value="NZ_MARB01000001.1"/>
</dbReference>
<dbReference type="InterPro" id="IPR012257">
    <property type="entry name" value="Glc_ox_4Fe-4S"/>
</dbReference>
<dbReference type="AlphaFoldDB" id="A0A7Z1AHH1"/>
<keyword evidence="2 6" id="KW-0479">Metal-binding</keyword>
<dbReference type="EMBL" id="MARB01000001">
    <property type="protein sequence ID" value="ODJ89593.1"/>
    <property type="molecule type" value="Genomic_DNA"/>
</dbReference>